<keyword evidence="2" id="KW-1185">Reference proteome</keyword>
<organism evidence="1 2">
    <name type="scientific">Bacillus taeanensis</name>
    <dbReference type="NCBI Taxonomy" id="273032"/>
    <lineage>
        <taxon>Bacteria</taxon>
        <taxon>Bacillati</taxon>
        <taxon>Bacillota</taxon>
        <taxon>Bacilli</taxon>
        <taxon>Bacillales</taxon>
        <taxon>Bacillaceae</taxon>
        <taxon>Bacillus</taxon>
    </lineage>
</organism>
<gene>
    <name evidence="1" type="ORF">DS031_10305</name>
</gene>
<dbReference type="Proteomes" id="UP000253314">
    <property type="component" value="Unassembled WGS sequence"/>
</dbReference>
<dbReference type="RefSeq" id="WP_113805998.1">
    <property type="nucleotide sequence ID" value="NZ_QOCW01000009.1"/>
</dbReference>
<dbReference type="Pfam" id="PF14137">
    <property type="entry name" value="DUF4304"/>
    <property type="match status" value="1"/>
</dbReference>
<evidence type="ECO:0000313" key="2">
    <source>
        <dbReference type="Proteomes" id="UP000253314"/>
    </source>
</evidence>
<sequence>MVVQDTFKELVKDTIAPIFKKEGFKKSGNYFYKKINEELGWCFHIQLDQKGNTKVDLEFTFNVSIFVPLVYQALGNDLPKFPKVEQGVYERRITELRNVKGGYWYRLNNEYIDIIKLKELIISHITTYIFLYFHDLSDVKSVIQALENQTRFENRHHLAAMHTYYGDRNKGKQLLFNIYEEKDWDAAKEYTLSVCERLNVDLFS</sequence>
<protein>
    <recommendedName>
        <fullName evidence="3">DUF4304 domain-containing protein</fullName>
    </recommendedName>
</protein>
<comment type="caution">
    <text evidence="1">The sequence shown here is derived from an EMBL/GenBank/DDBJ whole genome shotgun (WGS) entry which is preliminary data.</text>
</comment>
<accession>A0A366XTZ5</accession>
<evidence type="ECO:0008006" key="3">
    <source>
        <dbReference type="Google" id="ProtNLM"/>
    </source>
</evidence>
<dbReference type="OrthoDB" id="2865544at2"/>
<reference evidence="1 2" key="1">
    <citation type="submission" date="2018-07" db="EMBL/GenBank/DDBJ databases">
        <title>Lottiidibacillus patelloidae gen. nov., sp. nov., isolated from the intestinal tract of a marine limpet and the reclassification of B. taeanensis BH030017T, B. algicola KMM 3737T and B. hwajinpoensis SW-72T as genus Lottiidibacillus.</title>
        <authorList>
            <person name="Liu R."/>
            <person name="Huang Z."/>
        </authorList>
    </citation>
    <scope>NUCLEOTIDE SEQUENCE [LARGE SCALE GENOMIC DNA]</scope>
    <source>
        <strain evidence="1 2">BH030017</strain>
    </source>
</reference>
<name>A0A366XTZ5_9BACI</name>
<dbReference type="EMBL" id="QOCW01000009">
    <property type="protein sequence ID" value="RBW69612.1"/>
    <property type="molecule type" value="Genomic_DNA"/>
</dbReference>
<dbReference type="InterPro" id="IPR025412">
    <property type="entry name" value="DUF4304"/>
</dbReference>
<evidence type="ECO:0000313" key="1">
    <source>
        <dbReference type="EMBL" id="RBW69612.1"/>
    </source>
</evidence>
<dbReference type="AlphaFoldDB" id="A0A366XTZ5"/>
<proteinExistence type="predicted"/>